<dbReference type="AlphaFoldDB" id="A0A816H2M3"/>
<keyword evidence="1" id="KW-0175">Coiled coil</keyword>
<dbReference type="Pfam" id="PF00078">
    <property type="entry name" value="RVT_1"/>
    <property type="match status" value="1"/>
</dbReference>
<feature type="coiled-coil region" evidence="1">
    <location>
        <begin position="59"/>
        <end position="93"/>
    </location>
</feature>
<evidence type="ECO:0000313" key="4">
    <source>
        <dbReference type="Proteomes" id="UP000663828"/>
    </source>
</evidence>
<dbReference type="CDD" id="cd01650">
    <property type="entry name" value="RT_nLTR_like"/>
    <property type="match status" value="1"/>
</dbReference>
<comment type="caution">
    <text evidence="3">The sequence shown here is derived from an EMBL/GenBank/DDBJ whole genome shotgun (WGS) entry which is preliminary data.</text>
</comment>
<dbReference type="Proteomes" id="UP000663828">
    <property type="component" value="Unassembled WGS sequence"/>
</dbReference>
<dbReference type="InterPro" id="IPR000477">
    <property type="entry name" value="RT_dom"/>
</dbReference>
<name>A0A816H2M3_ADIRI</name>
<proteinExistence type="predicted"/>
<gene>
    <name evidence="3" type="ORF">XAT740_LOCUS60882</name>
</gene>
<dbReference type="InterPro" id="IPR043502">
    <property type="entry name" value="DNA/RNA_pol_sf"/>
</dbReference>
<evidence type="ECO:0000259" key="2">
    <source>
        <dbReference type="Pfam" id="PF00078"/>
    </source>
</evidence>
<feature type="domain" description="Reverse transcriptase" evidence="2">
    <location>
        <begin position="298"/>
        <end position="393"/>
    </location>
</feature>
<feature type="non-terminal residue" evidence="3">
    <location>
        <position position="1"/>
    </location>
</feature>
<dbReference type="PANTHER" id="PTHR19446">
    <property type="entry name" value="REVERSE TRANSCRIPTASES"/>
    <property type="match status" value="1"/>
</dbReference>
<dbReference type="SUPFAM" id="SSF56672">
    <property type="entry name" value="DNA/RNA polymerases"/>
    <property type="match status" value="1"/>
</dbReference>
<reference evidence="3" key="1">
    <citation type="submission" date="2021-02" db="EMBL/GenBank/DDBJ databases">
        <authorList>
            <person name="Nowell W R."/>
        </authorList>
    </citation>
    <scope>NUCLEOTIDE SEQUENCE</scope>
</reference>
<protein>
    <recommendedName>
        <fullName evidence="2">Reverse transcriptase domain-containing protein</fullName>
    </recommendedName>
</protein>
<evidence type="ECO:0000313" key="3">
    <source>
        <dbReference type="EMBL" id="CAF1682339.1"/>
    </source>
</evidence>
<evidence type="ECO:0000256" key="1">
    <source>
        <dbReference type="SAM" id="Coils"/>
    </source>
</evidence>
<accession>A0A816H2M3</accession>
<keyword evidence="4" id="KW-1185">Reference proteome</keyword>
<sequence length="427" mass="48827">TFQGADISSDHSLVLCNIKLKLKSVPTKPKQNPRLNTQQLNNPTTQHLYQLQLKNLLDNVDINCNIDEHAAQIEQAIKEAVQTNTKIQKVSKKPRISLYTLGLADEKLKAKQTKHLSSIANERYRNLCSQVKKSAKMDKNIWIQDQCEAIQKGLAVGNSRQAYQLANLLKKKYVPKLNIIKNLDGSLSQTKQDVIQTWTAYCSKLYQDEHGDNNKIIEELENITPPANDDSNGILYSEVEEAINKLKKHKSPGNDGITAEMLQTGGECLKRKMYELCNRVWEEENIPEQWGRSLLIPIPKKGDLSQCSNYRTISLINHSGKVPLMVLLNRLKHHLDPYLSEEQAGFRKDRSTVQQILILRLLAEKAKRNNKKIYNCFIDFQKAFDTIKHKNHMGSSQIVRRKQQGGNIVAEDIWYISYSSSNRNGPW</sequence>
<organism evidence="3 4">
    <name type="scientific">Adineta ricciae</name>
    <name type="common">Rotifer</name>
    <dbReference type="NCBI Taxonomy" id="249248"/>
    <lineage>
        <taxon>Eukaryota</taxon>
        <taxon>Metazoa</taxon>
        <taxon>Spiralia</taxon>
        <taxon>Gnathifera</taxon>
        <taxon>Rotifera</taxon>
        <taxon>Eurotatoria</taxon>
        <taxon>Bdelloidea</taxon>
        <taxon>Adinetida</taxon>
        <taxon>Adinetidae</taxon>
        <taxon>Adineta</taxon>
    </lineage>
</organism>
<dbReference type="EMBL" id="CAJNOR010015465">
    <property type="protein sequence ID" value="CAF1682339.1"/>
    <property type="molecule type" value="Genomic_DNA"/>
</dbReference>